<organism evidence="1 2">
    <name type="scientific">Sphagnum jensenii</name>
    <dbReference type="NCBI Taxonomy" id="128206"/>
    <lineage>
        <taxon>Eukaryota</taxon>
        <taxon>Viridiplantae</taxon>
        <taxon>Streptophyta</taxon>
        <taxon>Embryophyta</taxon>
        <taxon>Bryophyta</taxon>
        <taxon>Sphagnophytina</taxon>
        <taxon>Sphagnopsida</taxon>
        <taxon>Sphagnales</taxon>
        <taxon>Sphagnaceae</taxon>
        <taxon>Sphagnum</taxon>
    </lineage>
</organism>
<proteinExistence type="predicted"/>
<sequence>MQFLELASDGAQSSCTAVQMLLVCYTLLEEIADCILTGTGQEEVGSCSSHQQAVLSAVDQLQIVNAVGSFMLGASMETENLLVLCC</sequence>
<name>A0ABP0W5M9_9BRYO</name>
<dbReference type="EMBL" id="OZ020108">
    <property type="protein sequence ID" value="CAK9261251.1"/>
    <property type="molecule type" value="Genomic_DNA"/>
</dbReference>
<evidence type="ECO:0000313" key="2">
    <source>
        <dbReference type="Proteomes" id="UP001497444"/>
    </source>
</evidence>
<protein>
    <submittedName>
        <fullName evidence="1">Uncharacterized protein</fullName>
    </submittedName>
</protein>
<reference evidence="1" key="1">
    <citation type="submission" date="2024-02" db="EMBL/GenBank/DDBJ databases">
        <authorList>
            <consortium name="ELIXIR-Norway"/>
            <consortium name="Elixir Norway"/>
        </authorList>
    </citation>
    <scope>NUCLEOTIDE SEQUENCE</scope>
</reference>
<accession>A0ABP0W5M9</accession>
<dbReference type="Proteomes" id="UP001497444">
    <property type="component" value="Chromosome 13"/>
</dbReference>
<evidence type="ECO:0000313" key="1">
    <source>
        <dbReference type="EMBL" id="CAK9261251.1"/>
    </source>
</evidence>
<gene>
    <name evidence="1" type="ORF">CSSPJE1EN1_LOCUS6729</name>
</gene>
<keyword evidence="2" id="KW-1185">Reference proteome</keyword>